<feature type="compositionally biased region" description="Acidic residues" evidence="2">
    <location>
        <begin position="53"/>
        <end position="62"/>
    </location>
</feature>
<organism evidence="3 4">
    <name type="scientific">Lactuca saligna</name>
    <name type="common">Willowleaf lettuce</name>
    <dbReference type="NCBI Taxonomy" id="75948"/>
    <lineage>
        <taxon>Eukaryota</taxon>
        <taxon>Viridiplantae</taxon>
        <taxon>Streptophyta</taxon>
        <taxon>Embryophyta</taxon>
        <taxon>Tracheophyta</taxon>
        <taxon>Spermatophyta</taxon>
        <taxon>Magnoliopsida</taxon>
        <taxon>eudicotyledons</taxon>
        <taxon>Gunneridae</taxon>
        <taxon>Pentapetalae</taxon>
        <taxon>asterids</taxon>
        <taxon>campanulids</taxon>
        <taxon>Asterales</taxon>
        <taxon>Asteraceae</taxon>
        <taxon>Cichorioideae</taxon>
        <taxon>Cichorieae</taxon>
        <taxon>Lactucinae</taxon>
        <taxon>Lactuca</taxon>
    </lineage>
</organism>
<feature type="compositionally biased region" description="Basic and acidic residues" evidence="2">
    <location>
        <begin position="63"/>
        <end position="73"/>
    </location>
</feature>
<keyword evidence="4" id="KW-1185">Reference proteome</keyword>
<evidence type="ECO:0000313" key="3">
    <source>
        <dbReference type="EMBL" id="CAI9260499.1"/>
    </source>
</evidence>
<dbReference type="EMBL" id="OX465086">
    <property type="protein sequence ID" value="CAI9260499.1"/>
    <property type="molecule type" value="Genomic_DNA"/>
</dbReference>
<protein>
    <submittedName>
        <fullName evidence="3">Uncharacterized protein</fullName>
    </submittedName>
</protein>
<proteinExistence type="predicted"/>
<evidence type="ECO:0000256" key="2">
    <source>
        <dbReference type="SAM" id="MobiDB-lite"/>
    </source>
</evidence>
<feature type="region of interest" description="Disordered" evidence="2">
    <location>
        <begin position="51"/>
        <end position="83"/>
    </location>
</feature>
<accession>A0AA35V280</accession>
<dbReference type="AlphaFoldDB" id="A0AA35V280"/>
<name>A0AA35V280_LACSI</name>
<evidence type="ECO:0000313" key="4">
    <source>
        <dbReference type="Proteomes" id="UP001177003"/>
    </source>
</evidence>
<dbReference type="Proteomes" id="UP001177003">
    <property type="component" value="Chromosome 0"/>
</dbReference>
<sequence length="138" mass="15727">MEGEHQGLQFHQVLVAHGRIKNEPEVDQGGAHDIGTEEEHDEYVIVNFNLDELGQESDEEKGVEEARSEHHQSETPPDSRTFHGVDTDYLRSLEEAIISLKLQLIMAKARVVRAKQKVEVINQEVDELAELLIRHLDD</sequence>
<evidence type="ECO:0000256" key="1">
    <source>
        <dbReference type="SAM" id="Coils"/>
    </source>
</evidence>
<keyword evidence="1" id="KW-0175">Coiled coil</keyword>
<feature type="coiled-coil region" evidence="1">
    <location>
        <begin position="90"/>
        <end position="131"/>
    </location>
</feature>
<gene>
    <name evidence="3" type="ORF">LSALG_LOCUS1334</name>
</gene>
<reference evidence="3" key="1">
    <citation type="submission" date="2023-04" db="EMBL/GenBank/DDBJ databases">
        <authorList>
            <person name="Vijverberg K."/>
            <person name="Xiong W."/>
            <person name="Schranz E."/>
        </authorList>
    </citation>
    <scope>NUCLEOTIDE SEQUENCE</scope>
</reference>